<dbReference type="SUPFAM" id="SSF47413">
    <property type="entry name" value="lambda repressor-like DNA-binding domains"/>
    <property type="match status" value="1"/>
</dbReference>
<dbReference type="Pfam" id="PF01381">
    <property type="entry name" value="HTH_3"/>
    <property type="match status" value="1"/>
</dbReference>
<comment type="caution">
    <text evidence="3">The sequence shown here is derived from an EMBL/GenBank/DDBJ whole genome shotgun (WGS) entry which is preliminary data.</text>
</comment>
<accession>A0AAW6BAM1</accession>
<keyword evidence="1" id="KW-0238">DNA-binding</keyword>
<dbReference type="EMBL" id="JAOTHD010000019">
    <property type="protein sequence ID" value="MDB6247038.1"/>
    <property type="molecule type" value="Genomic_DNA"/>
</dbReference>
<dbReference type="GO" id="GO:0003700">
    <property type="term" value="F:DNA-binding transcription factor activity"/>
    <property type="evidence" value="ECO:0007669"/>
    <property type="project" value="TreeGrafter"/>
</dbReference>
<dbReference type="InterPro" id="IPR050807">
    <property type="entry name" value="TransReg_Diox_bact_type"/>
</dbReference>
<dbReference type="InterPro" id="IPR010982">
    <property type="entry name" value="Lambda_DNA-bd_dom_sf"/>
</dbReference>
<evidence type="ECO:0000259" key="2">
    <source>
        <dbReference type="PROSITE" id="PS50943"/>
    </source>
</evidence>
<dbReference type="SMART" id="SM00530">
    <property type="entry name" value="HTH_XRE"/>
    <property type="match status" value="1"/>
</dbReference>
<proteinExistence type="predicted"/>
<feature type="domain" description="HTH cro/C1-type" evidence="2">
    <location>
        <begin position="15"/>
        <end position="70"/>
    </location>
</feature>
<dbReference type="Gene3D" id="1.10.260.40">
    <property type="entry name" value="lambda repressor-like DNA-binding domains"/>
    <property type="match status" value="1"/>
</dbReference>
<evidence type="ECO:0000256" key="1">
    <source>
        <dbReference type="ARBA" id="ARBA00023125"/>
    </source>
</evidence>
<dbReference type="GO" id="GO:0005829">
    <property type="term" value="C:cytosol"/>
    <property type="evidence" value="ECO:0007669"/>
    <property type="project" value="TreeGrafter"/>
</dbReference>
<evidence type="ECO:0000313" key="3">
    <source>
        <dbReference type="EMBL" id="MDB6247038.1"/>
    </source>
</evidence>
<dbReference type="GO" id="GO:0003677">
    <property type="term" value="F:DNA binding"/>
    <property type="evidence" value="ECO:0007669"/>
    <property type="project" value="UniProtKB-KW"/>
</dbReference>
<reference evidence="3" key="1">
    <citation type="journal article" date="2022" name="Microorganisms">
        <title>Antibiotic Susceptibility, Resistance Gene Determinants and Corresponding Genomic Regions in Lactobacillus amylovorus Isolates Derived from Wild Boars and Domestic Pigs.</title>
        <authorList>
            <person name="Moravkova M."/>
            <person name="Kostovova I."/>
            <person name="Kavanova K."/>
            <person name="Pechar R."/>
            <person name="Stanek S."/>
            <person name="Brychta A."/>
            <person name="Zeman M."/>
            <person name="Kubasova T."/>
        </authorList>
    </citation>
    <scope>NUCLEOTIDE SEQUENCE</scope>
    <source>
        <strain evidence="3">M597B</strain>
    </source>
</reference>
<dbReference type="InterPro" id="IPR001387">
    <property type="entry name" value="Cro/C1-type_HTH"/>
</dbReference>
<dbReference type="Proteomes" id="UP001141961">
    <property type="component" value="Unassembled WGS sequence"/>
</dbReference>
<evidence type="ECO:0000313" key="4">
    <source>
        <dbReference type="Proteomes" id="UP001141961"/>
    </source>
</evidence>
<protein>
    <submittedName>
        <fullName evidence="3">Helix-turn-helix domain-containing protein</fullName>
    </submittedName>
</protein>
<dbReference type="RefSeq" id="WP_224429940.1">
    <property type="nucleotide sequence ID" value="NZ_CP083726.1"/>
</dbReference>
<gene>
    <name evidence="3" type="ORF">ODV14_06865</name>
</gene>
<dbReference type="AlphaFoldDB" id="A0AAW6BAM1"/>
<sequence length="133" mass="15735">MKRNAKVNKLVGPKFKEIRKKKHVSLKELAQKTGVTSTSALSRWERGEEGLPVEIFDKLLTSLNISYNEIITSEIEIKQVIMKVEFLYQENKIQELKDYTNKLLDTYYRENDNYLRSEYLIRAATAANYYFWT</sequence>
<dbReference type="PROSITE" id="PS50943">
    <property type="entry name" value="HTH_CROC1"/>
    <property type="match status" value="1"/>
</dbReference>
<name>A0AAW6BAM1_LACAM</name>
<dbReference type="CDD" id="cd00093">
    <property type="entry name" value="HTH_XRE"/>
    <property type="match status" value="1"/>
</dbReference>
<dbReference type="PANTHER" id="PTHR46797">
    <property type="entry name" value="HTH-TYPE TRANSCRIPTIONAL REGULATOR"/>
    <property type="match status" value="1"/>
</dbReference>
<organism evidence="3 4">
    <name type="scientific">Lactobacillus amylovorus</name>
    <dbReference type="NCBI Taxonomy" id="1604"/>
    <lineage>
        <taxon>Bacteria</taxon>
        <taxon>Bacillati</taxon>
        <taxon>Bacillota</taxon>
        <taxon>Bacilli</taxon>
        <taxon>Lactobacillales</taxon>
        <taxon>Lactobacillaceae</taxon>
        <taxon>Lactobacillus</taxon>
    </lineage>
</organism>
<reference evidence="3" key="2">
    <citation type="submission" date="2022-10" db="EMBL/GenBank/DDBJ databases">
        <authorList>
            <person name="Kostovova I."/>
            <person name="Moravkova M."/>
            <person name="Pechar R."/>
        </authorList>
    </citation>
    <scope>NUCLEOTIDE SEQUENCE</scope>
    <source>
        <strain evidence="3">M597B</strain>
    </source>
</reference>
<dbReference type="PANTHER" id="PTHR46797:SF1">
    <property type="entry name" value="METHYLPHOSPHONATE SYNTHASE"/>
    <property type="match status" value="1"/>
</dbReference>